<evidence type="ECO:0000256" key="6">
    <source>
        <dbReference type="ARBA" id="ARBA00022692"/>
    </source>
</evidence>
<comment type="caution">
    <text evidence="18">The sequence shown here is derived from an EMBL/GenBank/DDBJ whole genome shotgun (WGS) entry which is preliminary data.</text>
</comment>
<name>A0A2J7TL79_METSI</name>
<evidence type="ECO:0000256" key="4">
    <source>
        <dbReference type="ARBA" id="ARBA00022452"/>
    </source>
</evidence>
<dbReference type="RefSeq" id="WP_102841835.1">
    <property type="nucleotide sequence ID" value="NZ_PDZR01000001.1"/>
</dbReference>
<evidence type="ECO:0000256" key="11">
    <source>
        <dbReference type="ARBA" id="ARBA00023136"/>
    </source>
</evidence>
<evidence type="ECO:0000313" key="18">
    <source>
        <dbReference type="EMBL" id="PNG27528.1"/>
    </source>
</evidence>
<dbReference type="AlphaFoldDB" id="A0A2J7TL79"/>
<dbReference type="InterPro" id="IPR037066">
    <property type="entry name" value="Plug_dom_sf"/>
</dbReference>
<dbReference type="GO" id="GO:0009279">
    <property type="term" value="C:cell outer membrane"/>
    <property type="evidence" value="ECO:0007669"/>
    <property type="project" value="UniProtKB-SubCell"/>
</dbReference>
<dbReference type="SUPFAM" id="SSF56935">
    <property type="entry name" value="Porins"/>
    <property type="match status" value="1"/>
</dbReference>
<keyword evidence="13 14" id="KW-0998">Cell outer membrane</keyword>
<dbReference type="InterPro" id="IPR000531">
    <property type="entry name" value="Beta-barrel_TonB"/>
</dbReference>
<evidence type="ECO:0000256" key="7">
    <source>
        <dbReference type="ARBA" id="ARBA00022729"/>
    </source>
</evidence>
<dbReference type="PANTHER" id="PTHR32552:SF68">
    <property type="entry name" value="FERRICHROME OUTER MEMBRANE TRANSPORTER_PHAGE RECEPTOR"/>
    <property type="match status" value="1"/>
</dbReference>
<dbReference type="GO" id="GO:0015891">
    <property type="term" value="P:siderophore transport"/>
    <property type="evidence" value="ECO:0007669"/>
    <property type="project" value="InterPro"/>
</dbReference>
<keyword evidence="10 15" id="KW-0798">TonB box</keyword>
<dbReference type="GO" id="GO:0038023">
    <property type="term" value="F:signaling receptor activity"/>
    <property type="evidence" value="ECO:0007669"/>
    <property type="project" value="InterPro"/>
</dbReference>
<keyword evidence="3 14" id="KW-0813">Transport</keyword>
<keyword evidence="7" id="KW-0732">Signal</keyword>
<dbReference type="Pfam" id="PF00593">
    <property type="entry name" value="TonB_dep_Rec_b-barrel"/>
    <property type="match status" value="1"/>
</dbReference>
<evidence type="ECO:0000256" key="12">
    <source>
        <dbReference type="ARBA" id="ARBA00023170"/>
    </source>
</evidence>
<comment type="similarity">
    <text evidence="2 14 15">Belongs to the TonB-dependent receptor family.</text>
</comment>
<evidence type="ECO:0000256" key="15">
    <source>
        <dbReference type="RuleBase" id="RU003357"/>
    </source>
</evidence>
<dbReference type="OrthoDB" id="9760333at2"/>
<keyword evidence="6 14" id="KW-0812">Transmembrane</keyword>
<reference evidence="18 19" key="1">
    <citation type="submission" date="2017-10" db="EMBL/GenBank/DDBJ databases">
        <title>Genome announcement of Methylocella silvestris TVC from permafrost.</title>
        <authorList>
            <person name="Wang J."/>
            <person name="Geng K."/>
            <person name="Ul-Haque F."/>
            <person name="Crombie A.T."/>
            <person name="Street L.E."/>
            <person name="Wookey P.A."/>
            <person name="Murrell J.C."/>
            <person name="Pratscher J."/>
        </authorList>
    </citation>
    <scope>NUCLEOTIDE SEQUENCE [LARGE SCALE GENOMIC DNA]</scope>
    <source>
        <strain evidence="18 19">TVC</strain>
    </source>
</reference>
<dbReference type="Pfam" id="PF07715">
    <property type="entry name" value="Plug"/>
    <property type="match status" value="1"/>
</dbReference>
<evidence type="ECO:0000313" key="19">
    <source>
        <dbReference type="Proteomes" id="UP000236286"/>
    </source>
</evidence>
<dbReference type="FunFam" id="2.170.130.10:FF:000001">
    <property type="entry name" value="Catecholate siderophore TonB-dependent receptor"/>
    <property type="match status" value="1"/>
</dbReference>
<keyword evidence="4 14" id="KW-1134">Transmembrane beta strand</keyword>
<dbReference type="InterPro" id="IPR012910">
    <property type="entry name" value="Plug_dom"/>
</dbReference>
<organism evidence="18 19">
    <name type="scientific">Methylocella silvestris</name>
    <dbReference type="NCBI Taxonomy" id="199596"/>
    <lineage>
        <taxon>Bacteria</taxon>
        <taxon>Pseudomonadati</taxon>
        <taxon>Pseudomonadota</taxon>
        <taxon>Alphaproteobacteria</taxon>
        <taxon>Hyphomicrobiales</taxon>
        <taxon>Beijerinckiaceae</taxon>
        <taxon>Methylocella</taxon>
    </lineage>
</organism>
<keyword evidence="12 18" id="KW-0675">Receptor</keyword>
<evidence type="ECO:0000256" key="3">
    <source>
        <dbReference type="ARBA" id="ARBA00022448"/>
    </source>
</evidence>
<dbReference type="PROSITE" id="PS52016">
    <property type="entry name" value="TONB_DEPENDENT_REC_3"/>
    <property type="match status" value="1"/>
</dbReference>
<dbReference type="GO" id="GO:0015344">
    <property type="term" value="F:siderophore uptake transmembrane transporter activity"/>
    <property type="evidence" value="ECO:0007669"/>
    <property type="project" value="TreeGrafter"/>
</dbReference>
<accession>A0A2J7TL79</accession>
<dbReference type="Gene3D" id="2.40.170.20">
    <property type="entry name" value="TonB-dependent receptor, beta-barrel domain"/>
    <property type="match status" value="1"/>
</dbReference>
<evidence type="ECO:0000259" key="17">
    <source>
        <dbReference type="Pfam" id="PF07715"/>
    </source>
</evidence>
<proteinExistence type="inferred from homology"/>
<evidence type="ECO:0000256" key="9">
    <source>
        <dbReference type="ARBA" id="ARBA00023065"/>
    </source>
</evidence>
<dbReference type="NCBIfam" id="TIGR01783">
    <property type="entry name" value="TonB-siderophor"/>
    <property type="match status" value="1"/>
</dbReference>
<dbReference type="PANTHER" id="PTHR32552">
    <property type="entry name" value="FERRICHROME IRON RECEPTOR-RELATED"/>
    <property type="match status" value="1"/>
</dbReference>
<dbReference type="InterPro" id="IPR039426">
    <property type="entry name" value="TonB-dep_rcpt-like"/>
</dbReference>
<dbReference type="InterPro" id="IPR010105">
    <property type="entry name" value="TonB_sidphr_rcpt"/>
</dbReference>
<dbReference type="Gene3D" id="2.170.130.10">
    <property type="entry name" value="TonB-dependent receptor, plug domain"/>
    <property type="match status" value="1"/>
</dbReference>
<evidence type="ECO:0000256" key="14">
    <source>
        <dbReference type="PROSITE-ProRule" id="PRU01360"/>
    </source>
</evidence>
<evidence type="ECO:0000256" key="13">
    <source>
        <dbReference type="ARBA" id="ARBA00023237"/>
    </source>
</evidence>
<dbReference type="EMBL" id="PDZR01000001">
    <property type="protein sequence ID" value="PNG27528.1"/>
    <property type="molecule type" value="Genomic_DNA"/>
</dbReference>
<keyword evidence="9" id="KW-0406">Ion transport</keyword>
<feature type="domain" description="TonB-dependent receptor plug" evidence="17">
    <location>
        <begin position="104"/>
        <end position="206"/>
    </location>
</feature>
<evidence type="ECO:0000256" key="1">
    <source>
        <dbReference type="ARBA" id="ARBA00004571"/>
    </source>
</evidence>
<gene>
    <name evidence="18" type="ORF">CR492_00920</name>
</gene>
<keyword evidence="5" id="KW-0410">Iron transport</keyword>
<evidence type="ECO:0000256" key="8">
    <source>
        <dbReference type="ARBA" id="ARBA00023004"/>
    </source>
</evidence>
<evidence type="ECO:0000256" key="2">
    <source>
        <dbReference type="ARBA" id="ARBA00009810"/>
    </source>
</evidence>
<dbReference type="InterPro" id="IPR036942">
    <property type="entry name" value="Beta-barrel_TonB_sf"/>
</dbReference>
<keyword evidence="8" id="KW-0408">Iron</keyword>
<dbReference type="CDD" id="cd01347">
    <property type="entry name" value="ligand_gated_channel"/>
    <property type="match status" value="1"/>
</dbReference>
<evidence type="ECO:0000256" key="10">
    <source>
        <dbReference type="ARBA" id="ARBA00023077"/>
    </source>
</evidence>
<comment type="subcellular location">
    <subcellularLocation>
        <location evidence="1 14">Cell outer membrane</location>
        <topology evidence="1 14">Multi-pass membrane protein</topology>
    </subcellularLocation>
</comment>
<feature type="domain" description="TonB-dependent receptor-like beta-barrel" evidence="16">
    <location>
        <begin position="286"/>
        <end position="716"/>
    </location>
</feature>
<sequence length="745" mass="80962">MRTGRRSGRYRLIASVVGMFAPLTSVHSQDIREVEQAQPPLPIVDFPAKPPADGVITTGRSAGESVQLDAIDVQGPGGGDANSGDAKGYVATDSAAGTKTNTPLIEVPQSISVVTQQQMQDRNVQTVTEAVNYTAGVETGMFGFDPRFDSFYIRGFDMTYTGVFRDGLREPAGSFSIYRNEPYGLQSIAVVRGPTSALYGLGSPGGLIDLTSKRPPSTSLREAEFQIGNFERYQGQFDLGGPIGADGVYSYRLTGLVRNSGTQLLDAPDNRYFIAPAFSFRPDAATSLTILTAFQNQLTTGNPGFYQTPGGQLTNIYSGDPAFQDFNQTQFRIGYAFEHAFNDAVTFRQNARYSYVFADVRYTQIDSIDPDTYNATRSTGRVIDHLNTFGVDNQALIKFNTGPLNHFVLLGFEYTNSAFSDKIGFGSAPDLNLATSAPNYGGQFIPSPLFSYNSYQSQQDMAVYLQDQIKFGPLVLTVSGRNDWVRTRTDDLANTSSTVQNDEAATGRVGLTYLSPVGLAPYVSYATSFTPTLGSGENGAAFKPITGDQKEVGVKYQPPGINGLITASLFDIHQFNSLSTDPNNQAFQIQTGEIRSRGFELEGVLNPLPALNVTLAYTYLDQKILDGDADTIGKSPSGIPAQSFSVWGDYTLQPDTFAPGLGGGFGMRFIGQSYGNDQNTTINPQATLFDAALHYDFANLDRSLAGVRLQINATNLFNTKYQVSQAGYGYWGQDRTIVASLRYRW</sequence>
<evidence type="ECO:0000256" key="5">
    <source>
        <dbReference type="ARBA" id="ARBA00022496"/>
    </source>
</evidence>
<protein>
    <submittedName>
        <fullName evidence="18">TonB-dependent siderophore receptor</fullName>
    </submittedName>
</protein>
<keyword evidence="11 14" id="KW-0472">Membrane</keyword>
<dbReference type="Proteomes" id="UP000236286">
    <property type="component" value="Unassembled WGS sequence"/>
</dbReference>
<evidence type="ECO:0000259" key="16">
    <source>
        <dbReference type="Pfam" id="PF00593"/>
    </source>
</evidence>